<evidence type="ECO:0000313" key="1">
    <source>
        <dbReference type="EMBL" id="ACT92210.1"/>
    </source>
</evidence>
<proteinExistence type="predicted"/>
<dbReference type="OrthoDB" id="8403777at2"/>
<dbReference type="eggNOG" id="ENOG50305A1">
    <property type="taxonomic scope" value="Bacteria"/>
</dbReference>
<dbReference type="Proteomes" id="UP000002011">
    <property type="component" value="Chromosome"/>
</dbReference>
<organism evidence="1 2">
    <name type="scientific">Dyadobacter fermentans (strain ATCC 700827 / DSM 18053 / CIP 107007 / KCTC 52180 / NS114)</name>
    <dbReference type="NCBI Taxonomy" id="471854"/>
    <lineage>
        <taxon>Bacteria</taxon>
        <taxon>Pseudomonadati</taxon>
        <taxon>Bacteroidota</taxon>
        <taxon>Cytophagia</taxon>
        <taxon>Cytophagales</taxon>
        <taxon>Spirosomataceae</taxon>
        <taxon>Dyadobacter</taxon>
    </lineage>
</organism>
<protein>
    <submittedName>
        <fullName evidence="1">Uncharacterized protein</fullName>
    </submittedName>
</protein>
<sequence length="400" mass="46562">MSRTADYTIQGFIYQFTVTLHVLLQANINDSIVIEGPIEDIDVATPAGIESTQCKYHEEKEKFTLSSIYKPVLLMMDHYFNKSSQKTKYKLFAHFPSEPVNSKRSLTKEELAKILSSQDTSYKTIIESLVHVSDKNTFLSHFEIEFGPSLGDLQKSTIVLLSKEGFSTQDVEDLFYPNALQSIANLSIKHLESERTVTKDSFIDALKAKKKTAISRWTRELSSYQNLLKRRRDQMRDLLSRNQRIRCLVLDSDFVLDFESKIVNFIEDFVKKYNNKIRLHECPIFCIVGDNALINTIWRRLNEKNVIVERGHVAGEFNVKHFLRKPLKEIKDGRSEFKVRICSYANEFELVEKQEQMDDVYVISKRNIFTWEARPDLNIELIETNEIAEIKYLFQLATTI</sequence>
<gene>
    <name evidence="1" type="ordered locus">Dfer_0960</name>
</gene>
<name>C6W3A6_DYAFD</name>
<keyword evidence="2" id="KW-1185">Reference proteome</keyword>
<dbReference type="KEGG" id="dfe:Dfer_0960"/>
<dbReference type="EMBL" id="CP001619">
    <property type="protein sequence ID" value="ACT92210.1"/>
    <property type="molecule type" value="Genomic_DNA"/>
</dbReference>
<accession>C6W3A6</accession>
<dbReference type="AlphaFoldDB" id="C6W3A6"/>
<dbReference type="HOGENOM" id="CLU_686484_0_0_10"/>
<dbReference type="RefSeq" id="WP_015810464.1">
    <property type="nucleotide sequence ID" value="NC_013037.1"/>
</dbReference>
<reference evidence="1 2" key="1">
    <citation type="journal article" date="2009" name="Stand. Genomic Sci.">
        <title>Complete genome sequence of Dyadobacter fermentans type strain (NS114).</title>
        <authorList>
            <person name="Lang E."/>
            <person name="Lapidus A."/>
            <person name="Chertkov O."/>
            <person name="Brettin T."/>
            <person name="Detter J.C."/>
            <person name="Han C."/>
            <person name="Copeland A."/>
            <person name="Glavina Del Rio T."/>
            <person name="Nolan M."/>
            <person name="Chen F."/>
            <person name="Lucas S."/>
            <person name="Tice H."/>
            <person name="Cheng J.F."/>
            <person name="Land M."/>
            <person name="Hauser L."/>
            <person name="Chang Y.J."/>
            <person name="Jeffries C.D."/>
            <person name="Kopitz M."/>
            <person name="Bruce D."/>
            <person name="Goodwin L."/>
            <person name="Pitluck S."/>
            <person name="Ovchinnikova G."/>
            <person name="Pati A."/>
            <person name="Ivanova N."/>
            <person name="Mavrommatis K."/>
            <person name="Chen A."/>
            <person name="Palaniappan K."/>
            <person name="Chain P."/>
            <person name="Bristow J."/>
            <person name="Eisen J.A."/>
            <person name="Markowitz V."/>
            <person name="Hugenholtz P."/>
            <person name="Goker M."/>
            <person name="Rohde M."/>
            <person name="Kyrpides N.C."/>
            <person name="Klenk H.P."/>
        </authorList>
    </citation>
    <scope>NUCLEOTIDE SEQUENCE [LARGE SCALE GENOMIC DNA]</scope>
    <source>
        <strain evidence="2">ATCC 700827 / DSM 18053 / CIP 107007 / KCTC 52180 / NS114</strain>
    </source>
</reference>
<evidence type="ECO:0000313" key="2">
    <source>
        <dbReference type="Proteomes" id="UP000002011"/>
    </source>
</evidence>